<protein>
    <submittedName>
        <fullName evidence="6">NAD(P)/FAD-dependent oxidoreductase</fullName>
    </submittedName>
</protein>
<gene>
    <name evidence="6" type="ORF">D4765_14660</name>
</gene>
<evidence type="ECO:0000256" key="3">
    <source>
        <dbReference type="ARBA" id="ARBA00048132"/>
    </source>
</evidence>
<dbReference type="InterPro" id="IPR023753">
    <property type="entry name" value="FAD/NAD-binding_dom"/>
</dbReference>
<evidence type="ECO:0000256" key="2">
    <source>
        <dbReference type="ARBA" id="ARBA00023002"/>
    </source>
</evidence>
<comment type="catalytic activity">
    <reaction evidence="3">
        <text>[thioredoxin]-dithiol + NADP(+) = [thioredoxin]-disulfide + NADPH + H(+)</text>
        <dbReference type="Rhea" id="RHEA:20345"/>
        <dbReference type="Rhea" id="RHEA-COMP:10698"/>
        <dbReference type="Rhea" id="RHEA-COMP:10700"/>
        <dbReference type="ChEBI" id="CHEBI:15378"/>
        <dbReference type="ChEBI" id="CHEBI:29950"/>
        <dbReference type="ChEBI" id="CHEBI:50058"/>
        <dbReference type="ChEBI" id="CHEBI:57783"/>
        <dbReference type="ChEBI" id="CHEBI:58349"/>
        <dbReference type="EC" id="1.8.1.9"/>
    </reaction>
</comment>
<evidence type="ECO:0000256" key="1">
    <source>
        <dbReference type="ARBA" id="ARBA00022630"/>
    </source>
</evidence>
<dbReference type="OrthoDB" id="9786503at2"/>
<evidence type="ECO:0000313" key="7">
    <source>
        <dbReference type="Proteomes" id="UP000306192"/>
    </source>
</evidence>
<sequence>MIENSYEDAATTESREIDHSQPWEVVIVGGGAAGLSAALILARARRRVLVLDGGEPRNRFAPHLHGMISRDGYSPLQLVEDGRREVRAADGVIETAHVVSVRRLTPAESADADARATPTPTTTNVTGGATAANLGTATRAGAAALTGIAPARFELTTESGASIRAGRIIVATGIRDELPPIEGLAEHWGRGVVACPYCDGFEARGRAIGVLAGSVPALHKAHLLRAYSDDVTVFTALAGPVPTDDLRALAARGIAVDDRPIARIVSTDGRLTGVALDDGTIVARDVMFVDGRMIALDALLTQLGAQQSDTMAGPWTTVDATFKTTVDGVWAIGNSASPFALVPIAAASGVVAAATINAELVQEDVARALAAWQVAA</sequence>
<evidence type="ECO:0000256" key="4">
    <source>
        <dbReference type="SAM" id="MobiDB-lite"/>
    </source>
</evidence>
<evidence type="ECO:0000313" key="6">
    <source>
        <dbReference type="EMBL" id="TIH33564.1"/>
    </source>
</evidence>
<comment type="caution">
    <text evidence="6">The sequence shown here is derived from an EMBL/GenBank/DDBJ whole genome shotgun (WGS) entry which is preliminary data.</text>
</comment>
<proteinExistence type="predicted"/>
<dbReference type="PRINTS" id="PR00411">
    <property type="entry name" value="PNDRDTASEI"/>
</dbReference>
<feature type="region of interest" description="Disordered" evidence="4">
    <location>
        <begin position="107"/>
        <end position="126"/>
    </location>
</feature>
<name>A0A4V4RES2_9MICO</name>
<dbReference type="Proteomes" id="UP000306192">
    <property type="component" value="Unassembled WGS sequence"/>
</dbReference>
<organism evidence="6 7">
    <name type="scientific">Subtercola vilae</name>
    <dbReference type="NCBI Taxonomy" id="2056433"/>
    <lineage>
        <taxon>Bacteria</taxon>
        <taxon>Bacillati</taxon>
        <taxon>Actinomycetota</taxon>
        <taxon>Actinomycetes</taxon>
        <taxon>Micrococcales</taxon>
        <taxon>Microbacteriaceae</taxon>
        <taxon>Subtercola</taxon>
    </lineage>
</organism>
<accession>A0A4V4RES2</accession>
<dbReference type="InterPro" id="IPR036188">
    <property type="entry name" value="FAD/NAD-bd_sf"/>
</dbReference>
<reference evidence="6 7" key="1">
    <citation type="journal article" date="2019" name="Microorganisms">
        <title>Systematic Affiliation and Genome Analysis of Subtercola vilae DB165(T) with Particular Emphasis on Cold Adaptation of an Isolate from a High-Altitude Cold Volcano Lake.</title>
        <authorList>
            <person name="Villalobos A.S."/>
            <person name="Wiese J."/>
            <person name="Imhoff J.F."/>
            <person name="Dorador C."/>
            <person name="Keller A."/>
            <person name="Hentschel U."/>
        </authorList>
    </citation>
    <scope>NUCLEOTIDE SEQUENCE [LARGE SCALE GENOMIC DNA]</scope>
    <source>
        <strain evidence="6 7">DB165</strain>
    </source>
</reference>
<keyword evidence="7" id="KW-1185">Reference proteome</keyword>
<dbReference type="GO" id="GO:0004791">
    <property type="term" value="F:thioredoxin-disulfide reductase (NADPH) activity"/>
    <property type="evidence" value="ECO:0007669"/>
    <property type="project" value="UniProtKB-EC"/>
</dbReference>
<keyword evidence="2" id="KW-0560">Oxidoreductase</keyword>
<dbReference type="PRINTS" id="PR00368">
    <property type="entry name" value="FADPNR"/>
</dbReference>
<dbReference type="EMBL" id="QYRT01000034">
    <property type="protein sequence ID" value="TIH33564.1"/>
    <property type="molecule type" value="Genomic_DNA"/>
</dbReference>
<dbReference type="Pfam" id="PF07992">
    <property type="entry name" value="Pyr_redox_2"/>
    <property type="match status" value="1"/>
</dbReference>
<evidence type="ECO:0000259" key="5">
    <source>
        <dbReference type="Pfam" id="PF07992"/>
    </source>
</evidence>
<dbReference type="RefSeq" id="WP_136643040.1">
    <property type="nucleotide sequence ID" value="NZ_QYRT01000034.1"/>
</dbReference>
<feature type="compositionally biased region" description="Low complexity" evidence="4">
    <location>
        <begin position="115"/>
        <end position="126"/>
    </location>
</feature>
<dbReference type="SUPFAM" id="SSF51905">
    <property type="entry name" value="FAD/NAD(P)-binding domain"/>
    <property type="match status" value="1"/>
</dbReference>
<dbReference type="InterPro" id="IPR050097">
    <property type="entry name" value="Ferredoxin-NADP_redctase_2"/>
</dbReference>
<dbReference type="Gene3D" id="3.50.50.60">
    <property type="entry name" value="FAD/NAD(P)-binding domain"/>
    <property type="match status" value="3"/>
</dbReference>
<dbReference type="PANTHER" id="PTHR48105">
    <property type="entry name" value="THIOREDOXIN REDUCTASE 1-RELATED-RELATED"/>
    <property type="match status" value="1"/>
</dbReference>
<dbReference type="AlphaFoldDB" id="A0A4V4RES2"/>
<keyword evidence="1" id="KW-0285">Flavoprotein</keyword>
<feature type="domain" description="FAD/NAD(P)-binding" evidence="5">
    <location>
        <begin position="24"/>
        <end position="349"/>
    </location>
</feature>